<dbReference type="AlphaFoldDB" id="A0A3M0MEW6"/>
<dbReference type="SUPFAM" id="SSF75304">
    <property type="entry name" value="Amidase signature (AS) enzymes"/>
    <property type="match status" value="1"/>
</dbReference>
<dbReference type="EMBL" id="QOKZ01000002">
    <property type="protein sequence ID" value="RMC36216.1"/>
    <property type="molecule type" value="Genomic_DNA"/>
</dbReference>
<organism evidence="2 3">
    <name type="scientific">Paracoccus alkanivorans</name>
    <dbReference type="NCBI Taxonomy" id="2116655"/>
    <lineage>
        <taxon>Bacteria</taxon>
        <taxon>Pseudomonadati</taxon>
        <taxon>Pseudomonadota</taxon>
        <taxon>Alphaproteobacteria</taxon>
        <taxon>Rhodobacterales</taxon>
        <taxon>Paracoccaceae</taxon>
        <taxon>Paracoccus</taxon>
    </lineage>
</organism>
<dbReference type="GO" id="GO:0003824">
    <property type="term" value="F:catalytic activity"/>
    <property type="evidence" value="ECO:0007669"/>
    <property type="project" value="InterPro"/>
</dbReference>
<proteinExistence type="predicted"/>
<evidence type="ECO:0000313" key="3">
    <source>
        <dbReference type="Proteomes" id="UP000273516"/>
    </source>
</evidence>
<reference evidence="2 3" key="1">
    <citation type="submission" date="2018-07" db="EMBL/GenBank/DDBJ databases">
        <authorList>
            <person name="Zhang Y."/>
            <person name="Wang L."/>
            <person name="Ma S."/>
        </authorList>
    </citation>
    <scope>NUCLEOTIDE SEQUENCE [LARGE SCALE GENOMIC DNA]</scope>
    <source>
        <strain evidence="2 3">4-2</strain>
    </source>
</reference>
<dbReference type="InterPro" id="IPR036928">
    <property type="entry name" value="AS_sf"/>
</dbReference>
<keyword evidence="3" id="KW-1185">Reference proteome</keyword>
<dbReference type="InterPro" id="IPR023631">
    <property type="entry name" value="Amidase_dom"/>
</dbReference>
<accession>A0A3M0MEW6</accession>
<evidence type="ECO:0000313" key="2">
    <source>
        <dbReference type="EMBL" id="RMC36216.1"/>
    </source>
</evidence>
<comment type="caution">
    <text evidence="2">The sequence shown here is derived from an EMBL/GenBank/DDBJ whole genome shotgun (WGS) entry which is preliminary data.</text>
</comment>
<dbReference type="Proteomes" id="UP000273516">
    <property type="component" value="Unassembled WGS sequence"/>
</dbReference>
<dbReference type="RefSeq" id="WP_122111381.1">
    <property type="nucleotide sequence ID" value="NZ_QOKZ01000002.1"/>
</dbReference>
<feature type="domain" description="Amidase" evidence="1">
    <location>
        <begin position="25"/>
        <end position="455"/>
    </location>
</feature>
<dbReference type="Gene3D" id="3.90.1300.10">
    <property type="entry name" value="Amidase signature (AS) domain"/>
    <property type="match status" value="1"/>
</dbReference>
<sequence length="497" mass="52910">MTDPADLTACEARALIGRRALSPVELARACIERVRSLDPAVNAVVAMDEEAVMAEARASEARQMSSEPLGAVEGLPFGVKDMIDVTGLPTTFGSLIYKDNIARRDDPIVSAMRRGGAVVLGKTNNPEFSLGANTRNAVYGATGNPHDPAKSAAGSSGGSAAALACGMAPLCTGSDTGGSLRNPAAFCGVVGYRPSPGLVPGNGRGIGMFHLSTSGPMARSVDDTALMLSVMARPDRNDPLTPVLDGGTIWNAAELARPAPTDAAQWRVAFTADFGFALTEGIIRRAFTGRIDYLRSHLGRLEESHPDCSDADRIFAVLRGVAMLGSHLDGVRRTPESYGPNVHANIDEGLSFSVEDVTRALTAQTSYYRRWQDFFGTTDFILSPAVTISPRDWHELYPTEIDGQRTESYYHWLSLAYAVTLAGHPAITLPVGRDEKGMPFGLQIIGRRNEDAKLLSFAREIEAICAADPAMAFPRADIAALAKAPPISGMPGFKGFE</sequence>
<dbReference type="InterPro" id="IPR000120">
    <property type="entry name" value="Amidase"/>
</dbReference>
<name>A0A3M0MEW6_9RHOB</name>
<dbReference type="Pfam" id="PF01425">
    <property type="entry name" value="Amidase"/>
    <property type="match status" value="1"/>
</dbReference>
<dbReference type="PANTHER" id="PTHR11895">
    <property type="entry name" value="TRANSAMIDASE"/>
    <property type="match status" value="1"/>
</dbReference>
<evidence type="ECO:0000259" key="1">
    <source>
        <dbReference type="Pfam" id="PF01425"/>
    </source>
</evidence>
<dbReference type="PANTHER" id="PTHR11895:SF76">
    <property type="entry name" value="INDOLEACETAMIDE HYDROLASE"/>
    <property type="match status" value="1"/>
</dbReference>
<gene>
    <name evidence="2" type="ORF">C9E81_05850</name>
</gene>
<protein>
    <submittedName>
        <fullName evidence="2">Amidase</fullName>
    </submittedName>
</protein>
<dbReference type="OrthoDB" id="9777859at2"/>